<gene>
    <name evidence="2" type="ORF">DOO78_03405</name>
</gene>
<protein>
    <submittedName>
        <fullName evidence="2">Uncharacterized protein</fullName>
    </submittedName>
</protein>
<feature type="region of interest" description="Disordered" evidence="1">
    <location>
        <begin position="1"/>
        <end position="75"/>
    </location>
</feature>
<feature type="compositionally biased region" description="Basic residues" evidence="1">
    <location>
        <begin position="66"/>
        <end position="75"/>
    </location>
</feature>
<dbReference type="AlphaFoldDB" id="A0A327MC16"/>
<reference evidence="3" key="1">
    <citation type="submission" date="2018-06" db="EMBL/GenBank/DDBJ databases">
        <authorList>
            <person name="Khan S.A."/>
        </authorList>
    </citation>
    <scope>NUCLEOTIDE SEQUENCE [LARGE SCALE GENOMIC DNA]</scope>
    <source>
        <strain evidence="3">DB-1506</strain>
    </source>
</reference>
<accession>A0A327MC16</accession>
<sequence length="75" mass="7642">MTDRTTGKPGGDPASQDKAAARPEEADGPAAGTIDSPIAPGETQPGDLDEQAANLGGPIDISPARGHPRRDRREG</sequence>
<dbReference type="OrthoDB" id="7273896at2"/>
<comment type="caution">
    <text evidence="2">The sequence shown here is derived from an EMBL/GenBank/DDBJ whole genome shotgun (WGS) entry which is preliminary data.</text>
</comment>
<evidence type="ECO:0000313" key="3">
    <source>
        <dbReference type="Proteomes" id="UP000249065"/>
    </source>
</evidence>
<organism evidence="2 3">
    <name type="scientific">Roseicella frigidaeris</name>
    <dbReference type="NCBI Taxonomy" id="2230885"/>
    <lineage>
        <taxon>Bacteria</taxon>
        <taxon>Pseudomonadati</taxon>
        <taxon>Pseudomonadota</taxon>
        <taxon>Alphaproteobacteria</taxon>
        <taxon>Acetobacterales</taxon>
        <taxon>Roseomonadaceae</taxon>
        <taxon>Roseicella</taxon>
    </lineage>
</organism>
<dbReference type="Proteomes" id="UP000249065">
    <property type="component" value="Unassembled WGS sequence"/>
</dbReference>
<evidence type="ECO:0000256" key="1">
    <source>
        <dbReference type="SAM" id="MobiDB-lite"/>
    </source>
</evidence>
<dbReference type="RefSeq" id="WP_111468332.1">
    <property type="nucleotide sequence ID" value="NZ_QLIX01000002.1"/>
</dbReference>
<keyword evidence="3" id="KW-1185">Reference proteome</keyword>
<proteinExistence type="predicted"/>
<evidence type="ECO:0000313" key="2">
    <source>
        <dbReference type="EMBL" id="RAI60147.1"/>
    </source>
</evidence>
<name>A0A327MC16_9PROT</name>
<dbReference type="EMBL" id="QLIX01000002">
    <property type="protein sequence ID" value="RAI60147.1"/>
    <property type="molecule type" value="Genomic_DNA"/>
</dbReference>